<dbReference type="PANTHER" id="PTHR43591">
    <property type="entry name" value="METHYLTRANSFERASE"/>
    <property type="match status" value="1"/>
</dbReference>
<dbReference type="InterPro" id="IPR029063">
    <property type="entry name" value="SAM-dependent_MTases_sf"/>
</dbReference>
<evidence type="ECO:0000256" key="2">
    <source>
        <dbReference type="ARBA" id="ARBA00022679"/>
    </source>
</evidence>
<keyword evidence="2" id="KW-0808">Transferase</keyword>
<dbReference type="GO" id="GO:0008168">
    <property type="term" value="F:methyltransferase activity"/>
    <property type="evidence" value="ECO:0007669"/>
    <property type="project" value="UniProtKB-KW"/>
</dbReference>
<evidence type="ECO:0000256" key="1">
    <source>
        <dbReference type="ARBA" id="ARBA00022603"/>
    </source>
</evidence>
<dbReference type="SUPFAM" id="SSF53335">
    <property type="entry name" value="S-adenosyl-L-methionine-dependent methyltransferases"/>
    <property type="match status" value="1"/>
</dbReference>
<dbReference type="Pfam" id="PF01209">
    <property type="entry name" value="Ubie_methyltran"/>
    <property type="match status" value="1"/>
</dbReference>
<dbReference type="PROSITE" id="PS51608">
    <property type="entry name" value="SAM_MT_UBIE"/>
    <property type="match status" value="1"/>
</dbReference>
<dbReference type="EMBL" id="AYSH01000008">
    <property type="protein sequence ID" value="EST90286.1"/>
    <property type="molecule type" value="Genomic_DNA"/>
</dbReference>
<dbReference type="RefSeq" id="WP_023605933.1">
    <property type="nucleotide sequence ID" value="NZ_AYSH01000008.1"/>
</dbReference>
<name>V6Q4X4_9ENTE</name>
<comment type="caution">
    <text evidence="4">The sequence shown here is derived from an EMBL/GenBank/DDBJ whole genome shotgun (WGS) entry which is preliminary data.</text>
</comment>
<dbReference type="Gene3D" id="3.40.50.150">
    <property type="entry name" value="Vaccinia Virus protein VP39"/>
    <property type="match status" value="1"/>
</dbReference>
<dbReference type="AlphaFoldDB" id="V6Q4X4"/>
<dbReference type="GO" id="GO:0032259">
    <property type="term" value="P:methylation"/>
    <property type="evidence" value="ECO:0007669"/>
    <property type="project" value="UniProtKB-KW"/>
</dbReference>
<keyword evidence="1" id="KW-0489">Methyltransferase</keyword>
<dbReference type="InterPro" id="IPR004033">
    <property type="entry name" value="UbiE/COQ5_MeTrFase"/>
</dbReference>
<evidence type="ECO:0000313" key="4">
    <source>
        <dbReference type="EMBL" id="EST90286.1"/>
    </source>
</evidence>
<keyword evidence="3" id="KW-0949">S-adenosyl-L-methionine</keyword>
<organism evidence="4 5">
    <name type="scientific">Vagococcus lutrae LBD1</name>
    <dbReference type="NCBI Taxonomy" id="1408226"/>
    <lineage>
        <taxon>Bacteria</taxon>
        <taxon>Bacillati</taxon>
        <taxon>Bacillota</taxon>
        <taxon>Bacilli</taxon>
        <taxon>Lactobacillales</taxon>
        <taxon>Enterococcaceae</taxon>
        <taxon>Vagococcus</taxon>
    </lineage>
</organism>
<accession>V6Q4X4</accession>
<reference evidence="4 5" key="1">
    <citation type="journal article" date="2013" name="Genome Announc.">
        <title>High-Quality Draft Genome Sequence of Vagococcus lutrae Strain LBD1, Isolated from the Largemouth Bass Micropterus salmoides.</title>
        <authorList>
            <person name="Lebreton F."/>
            <person name="Valentino M.D."/>
            <person name="Duncan L.B."/>
            <person name="Zeng Q."/>
            <person name="Manson McGuire A."/>
            <person name="Earl A.M."/>
            <person name="Gilmore M.S."/>
        </authorList>
    </citation>
    <scope>NUCLEOTIDE SEQUENCE [LARGE SCALE GENOMIC DNA]</scope>
    <source>
        <strain evidence="4 5">LBD1</strain>
    </source>
</reference>
<evidence type="ECO:0000256" key="3">
    <source>
        <dbReference type="ARBA" id="ARBA00022691"/>
    </source>
</evidence>
<dbReference type="CDD" id="cd02440">
    <property type="entry name" value="AdoMet_MTases"/>
    <property type="match status" value="1"/>
</dbReference>
<protein>
    <recommendedName>
        <fullName evidence="6">Demethylmenaquinone methyltransferase</fullName>
    </recommendedName>
</protein>
<dbReference type="eggNOG" id="COG2226">
    <property type="taxonomic scope" value="Bacteria"/>
</dbReference>
<sequence>MDIEKTEKTSSPFYLPLLFDRLATKYEKRNQCMTLGFMNYWYKEYGKFIVDYTAEIALDLCCGTGICTEIIAEKVALKKVVGIDFSKRMLKIANQRKHKNMLFICDDVTHLPFENESIDYVSISFGLRNVQQKHELMTEVHRVLKSQGVFICMEITPPSNFFTLFLFKAYFKYVLPVISKVFFHEKELYGWLSQTALTFYSLPQLVRFISSHPFTIKKIKRLNWGIITLIAAQKNHY</sequence>
<keyword evidence="5" id="KW-1185">Reference proteome</keyword>
<proteinExistence type="predicted"/>
<dbReference type="PANTHER" id="PTHR43591:SF24">
    <property type="entry name" value="2-METHOXY-6-POLYPRENYL-1,4-BENZOQUINOL METHYLASE, MITOCHONDRIAL"/>
    <property type="match status" value="1"/>
</dbReference>
<dbReference type="Proteomes" id="UP000018126">
    <property type="component" value="Unassembled WGS sequence"/>
</dbReference>
<evidence type="ECO:0000313" key="5">
    <source>
        <dbReference type="Proteomes" id="UP000018126"/>
    </source>
</evidence>
<gene>
    <name evidence="4" type="ORF">T233_00589</name>
</gene>
<dbReference type="NCBIfam" id="TIGR01934">
    <property type="entry name" value="MenG_MenH_UbiE"/>
    <property type="match status" value="1"/>
</dbReference>
<evidence type="ECO:0008006" key="6">
    <source>
        <dbReference type="Google" id="ProtNLM"/>
    </source>
</evidence>
<dbReference type="STRING" id="1408226.T233_00589"/>